<evidence type="ECO:0000313" key="3">
    <source>
        <dbReference type="Proteomes" id="UP001071777"/>
    </source>
</evidence>
<keyword evidence="3" id="KW-1185">Reference proteome</keyword>
<protein>
    <submittedName>
        <fullName evidence="2">Uncharacterized protein</fullName>
    </submittedName>
</protein>
<feature type="region of interest" description="Disordered" evidence="1">
    <location>
        <begin position="122"/>
        <end position="145"/>
    </location>
</feature>
<gene>
    <name evidence="2" type="ORF">OJ252_470</name>
</gene>
<comment type="caution">
    <text evidence="2">The sequence shown here is derived from an EMBL/GenBank/DDBJ whole genome shotgun (WGS) entry which is preliminary data.</text>
</comment>
<reference evidence="2" key="1">
    <citation type="submission" date="2022-10" db="EMBL/GenBank/DDBJ databases">
        <title>Adaptive evolution leads to modifications in subtelomeric GC content in a zoonotic Cryptosporidium species.</title>
        <authorList>
            <person name="Li J."/>
            <person name="Feng Y."/>
            <person name="Xiao L."/>
        </authorList>
    </citation>
    <scope>NUCLEOTIDE SEQUENCE</scope>
    <source>
        <strain evidence="2">25894</strain>
    </source>
</reference>
<dbReference type="Proteomes" id="UP001071777">
    <property type="component" value="Unassembled WGS sequence"/>
</dbReference>
<name>A0ABQ8PBS3_9CRYT</name>
<dbReference type="EMBL" id="JAPCXB010000015">
    <property type="protein sequence ID" value="KAJ1614859.1"/>
    <property type="molecule type" value="Genomic_DNA"/>
</dbReference>
<accession>A0ABQ8PBS3</accession>
<organism evidence="2 3">
    <name type="scientific">Cryptosporidium canis</name>
    <dbReference type="NCBI Taxonomy" id="195482"/>
    <lineage>
        <taxon>Eukaryota</taxon>
        <taxon>Sar</taxon>
        <taxon>Alveolata</taxon>
        <taxon>Apicomplexa</taxon>
        <taxon>Conoidasida</taxon>
        <taxon>Coccidia</taxon>
        <taxon>Eucoccidiorida</taxon>
        <taxon>Eimeriorina</taxon>
        <taxon>Cryptosporidiidae</taxon>
        <taxon>Cryptosporidium</taxon>
    </lineage>
</organism>
<evidence type="ECO:0000313" key="2">
    <source>
        <dbReference type="EMBL" id="KAJ1614859.1"/>
    </source>
</evidence>
<proteinExistence type="predicted"/>
<sequence>MVKGSSLELVGTPVLGHAGKGLIQQILLRQTGIPSTNLVGRICEVQGVQVYHRVGKYLPNVVSLNVLNLLFCVRLSVHVDNIVRILLHIEDKGGEVEGAVGPIGESSVEGARLRVVAVGGRGGLGDSPGPVGLHDGGDDPGDPERGLKGRKDLALAAVQVRLALNLDQAVKDAPLKALKGPVQSRDVLIGAYIVRDKLPIKGRNPGSGLLGKVQKELALFIQEVNGSRRQLQPPGGLPEPEVPLEVLHGRRVLTPPRHLNDQQSENSGGHIALELLAITQRGKVSREIGDILAAPQNKKLGVLGRDCITVDLEISRSRGVLQRLAVIRGLVELPQATDVLADRLPNDRRLLQQL</sequence>
<evidence type="ECO:0000256" key="1">
    <source>
        <dbReference type="SAM" id="MobiDB-lite"/>
    </source>
</evidence>